<dbReference type="GO" id="GO:0003684">
    <property type="term" value="F:damaged DNA binding"/>
    <property type="evidence" value="ECO:0007669"/>
    <property type="project" value="InterPro"/>
</dbReference>
<evidence type="ECO:0000256" key="13">
    <source>
        <dbReference type="RuleBase" id="RU003555"/>
    </source>
</evidence>
<dbReference type="PANTHER" id="PTHR32472">
    <property type="entry name" value="DNA REPAIR PROTEIN RADA"/>
    <property type="match status" value="1"/>
</dbReference>
<evidence type="ECO:0000313" key="15">
    <source>
        <dbReference type="EMBL" id="SMO43698.1"/>
    </source>
</evidence>
<keyword evidence="9 11" id="KW-0238">DNA-binding</keyword>
<accession>A0A521B9B0</accession>
<dbReference type="RefSeq" id="WP_142492003.1">
    <property type="nucleotide sequence ID" value="NZ_FXTO01000002.1"/>
</dbReference>
<dbReference type="PROSITE" id="PS50162">
    <property type="entry name" value="RECA_2"/>
    <property type="match status" value="1"/>
</dbReference>
<dbReference type="FunFam" id="3.40.50.300:FF:000050">
    <property type="entry name" value="DNA repair protein RadA"/>
    <property type="match status" value="1"/>
</dbReference>
<evidence type="ECO:0000256" key="3">
    <source>
        <dbReference type="ARBA" id="ARBA00022763"/>
    </source>
</evidence>
<keyword evidence="5" id="KW-0378">Hydrolase</keyword>
<feature type="binding site" evidence="11">
    <location>
        <begin position="95"/>
        <end position="102"/>
    </location>
    <ligand>
        <name>ATP</name>
        <dbReference type="ChEBI" id="CHEBI:30616"/>
    </ligand>
</feature>
<gene>
    <name evidence="11" type="primary">radA</name>
    <name evidence="15" type="ORF">SAMN06265173_102246</name>
</gene>
<dbReference type="GO" id="GO:0000725">
    <property type="term" value="P:recombinational repair"/>
    <property type="evidence" value="ECO:0007669"/>
    <property type="project" value="UniProtKB-UniRule"/>
</dbReference>
<evidence type="ECO:0000256" key="7">
    <source>
        <dbReference type="ARBA" id="ARBA00022840"/>
    </source>
</evidence>
<dbReference type="Gene3D" id="3.40.50.300">
    <property type="entry name" value="P-loop containing nucleotide triphosphate hydrolases"/>
    <property type="match status" value="1"/>
</dbReference>
<dbReference type="InterPro" id="IPR004504">
    <property type="entry name" value="DNA_repair_RadA"/>
</dbReference>
<dbReference type="Gene3D" id="3.30.230.10">
    <property type="match status" value="1"/>
</dbReference>
<dbReference type="InterPro" id="IPR020568">
    <property type="entry name" value="Ribosomal_Su5_D2-typ_SF"/>
</dbReference>
<dbReference type="GO" id="GO:0005524">
    <property type="term" value="F:ATP binding"/>
    <property type="evidence" value="ECO:0007669"/>
    <property type="project" value="UniProtKB-UniRule"/>
</dbReference>
<organism evidence="15 16">
    <name type="scientific">Thalassovita litoralis</name>
    <dbReference type="NCBI Taxonomy" id="1010611"/>
    <lineage>
        <taxon>Bacteria</taxon>
        <taxon>Pseudomonadati</taxon>
        <taxon>Pseudomonadota</taxon>
        <taxon>Alphaproteobacteria</taxon>
        <taxon>Rhodobacterales</taxon>
        <taxon>Roseobacteraceae</taxon>
        <taxon>Thalassovita</taxon>
    </lineage>
</organism>
<comment type="function">
    <text evidence="13">DNA-dependent ATPase involved in processing of recombination intermediates, plays a role in repairing DNA breaks. Stimulates the branch migration of RecA-mediated strand transfer reactions, allowing the 3' invading strand to extend heteroduplex DNA faster. Binds ssDNA in the presence of ADP but not other nucleotides, has ATPase activity that is stimulated by ssDNA and various branched DNA structures, but inhibited by SSB. Does not have RecA's homology-searching function.</text>
</comment>
<dbReference type="GO" id="GO:0140664">
    <property type="term" value="F:ATP-dependent DNA damage sensor activity"/>
    <property type="evidence" value="ECO:0007669"/>
    <property type="project" value="InterPro"/>
</dbReference>
<feature type="domain" description="RecA family profile 1" evidence="14">
    <location>
        <begin position="66"/>
        <end position="215"/>
    </location>
</feature>
<dbReference type="PRINTS" id="PR01874">
    <property type="entry name" value="DNAREPAIRADA"/>
</dbReference>
<keyword evidence="6 13" id="KW-0862">Zinc</keyword>
<sequence length="454" mass="47213">MAKAKTFSCSACGASFNKWSGRCDGCGEWNTISEDTPLSAGPATKSLGGKRGATIPLTDLATQETPPPRTHSGLDELDRVLGGGLVPASAILVGGDPGIGKSTLLLQAAARFAGAGLKTIYISGEEASAQVRMRAQRLGLTDAPVQLGAETNLRDILTTLDAEKPQLAIIDSIQTMWADNVDSAPGSVSQVRAAAHELTTFAKRKGMSVILVGHVTKEGQIAGPRVVEHMVDTVLYFEGERGHQFRILRAVKNRFGPADEIGVFEMTGGGLSEVTNPSALFLSERGEPSPGSVVFAGVEGTRPVLVEFQALVAPSPHSQPRRTVVGWDGSRLAMILAVLEARCGIPFAGLDVYLNVAGGMKVSEPAADLAVAAALLSAREDAALPADTVIFGEISLSGALRPVGQTENRLKEAQKLGFTTAIAPSGGKIVGDGGMMLRQFGDLTAFVGDIFGAG</sequence>
<keyword evidence="2 11" id="KW-0547">Nucleotide-binding</keyword>
<keyword evidence="16" id="KW-1185">Reference proteome</keyword>
<dbReference type="PANTHER" id="PTHR32472:SF10">
    <property type="entry name" value="DNA REPAIR PROTEIN RADA-LIKE PROTEIN"/>
    <property type="match status" value="1"/>
</dbReference>
<feature type="region of interest" description="Lon-protease-like" evidence="11">
    <location>
        <begin position="351"/>
        <end position="454"/>
    </location>
</feature>
<reference evidence="15 16" key="1">
    <citation type="submission" date="2017-05" db="EMBL/GenBank/DDBJ databases">
        <authorList>
            <person name="Varghese N."/>
            <person name="Submissions S."/>
        </authorList>
    </citation>
    <scope>NUCLEOTIDE SEQUENCE [LARGE SCALE GENOMIC DNA]</scope>
    <source>
        <strain evidence="15 16">DSM 29506</strain>
    </source>
</reference>
<dbReference type="Pfam" id="PF13481">
    <property type="entry name" value="AAA_25"/>
    <property type="match status" value="1"/>
</dbReference>
<evidence type="ECO:0000256" key="11">
    <source>
        <dbReference type="HAMAP-Rule" id="MF_01498"/>
    </source>
</evidence>
<dbReference type="InterPro" id="IPR003593">
    <property type="entry name" value="AAA+_ATPase"/>
</dbReference>
<keyword evidence="8 11" id="KW-0346">Stress response</keyword>
<feature type="short sequence motif" description="RadA KNRFG motif" evidence="11">
    <location>
        <begin position="252"/>
        <end position="256"/>
    </location>
</feature>
<evidence type="ECO:0000256" key="10">
    <source>
        <dbReference type="ARBA" id="ARBA00023204"/>
    </source>
</evidence>
<protein>
    <recommendedName>
        <fullName evidence="11 12">DNA repair protein RadA</fullName>
    </recommendedName>
</protein>
<evidence type="ECO:0000313" key="16">
    <source>
        <dbReference type="Proteomes" id="UP000316030"/>
    </source>
</evidence>
<dbReference type="InterPro" id="IPR020588">
    <property type="entry name" value="RecA_ATP-bd"/>
</dbReference>
<evidence type="ECO:0000256" key="9">
    <source>
        <dbReference type="ARBA" id="ARBA00023125"/>
    </source>
</evidence>
<dbReference type="AlphaFoldDB" id="A0A521B9B0"/>
<comment type="similarity">
    <text evidence="11 13">Belongs to the RecA family. RadA subfamily.</text>
</comment>
<comment type="domain">
    <text evidence="11">The middle region has homology to RecA with ATPase motifs including the RadA KNRFG motif, while the C-terminus is homologous to Lon protease.</text>
</comment>
<evidence type="ECO:0000256" key="5">
    <source>
        <dbReference type="ARBA" id="ARBA00022801"/>
    </source>
</evidence>
<evidence type="ECO:0000256" key="6">
    <source>
        <dbReference type="ARBA" id="ARBA00022833"/>
    </source>
</evidence>
<dbReference type="InterPro" id="IPR027417">
    <property type="entry name" value="P-loop_NTPase"/>
</dbReference>
<dbReference type="CDD" id="cd01121">
    <property type="entry name" value="RadA_SMS_N"/>
    <property type="match status" value="1"/>
</dbReference>
<dbReference type="SUPFAM" id="SSF54211">
    <property type="entry name" value="Ribosomal protein S5 domain 2-like"/>
    <property type="match status" value="1"/>
</dbReference>
<comment type="function">
    <text evidence="11">Plays a role in repairing double-strand DNA breaks, probably involving stabilizing or processing branched DNA or blocked replication forks.</text>
</comment>
<dbReference type="Pfam" id="PF18073">
    <property type="entry name" value="Zn_ribbon_LapB"/>
    <property type="match status" value="1"/>
</dbReference>
<keyword evidence="7 11" id="KW-0067">ATP-binding</keyword>
<keyword evidence="4 13" id="KW-0863">Zinc-finger</keyword>
<evidence type="ECO:0000259" key="14">
    <source>
        <dbReference type="PROSITE" id="PS50162"/>
    </source>
</evidence>
<dbReference type="GO" id="GO:0016787">
    <property type="term" value="F:hydrolase activity"/>
    <property type="evidence" value="ECO:0007669"/>
    <property type="project" value="UniProtKB-KW"/>
</dbReference>
<dbReference type="NCBIfam" id="TIGR00416">
    <property type="entry name" value="sms"/>
    <property type="match status" value="1"/>
</dbReference>
<evidence type="ECO:0000256" key="8">
    <source>
        <dbReference type="ARBA" id="ARBA00023016"/>
    </source>
</evidence>
<keyword evidence="10 11" id="KW-0234">DNA repair</keyword>
<evidence type="ECO:0000256" key="12">
    <source>
        <dbReference type="NCBIfam" id="TIGR00416"/>
    </source>
</evidence>
<dbReference type="OrthoDB" id="9803906at2"/>
<dbReference type="Pfam" id="PF13541">
    <property type="entry name" value="ChlI"/>
    <property type="match status" value="1"/>
</dbReference>
<dbReference type="HAMAP" id="MF_01498">
    <property type="entry name" value="RadA_bact"/>
    <property type="match status" value="1"/>
</dbReference>
<proteinExistence type="inferred from homology"/>
<dbReference type="SMART" id="SM00382">
    <property type="entry name" value="AAA"/>
    <property type="match status" value="1"/>
</dbReference>
<keyword evidence="1 11" id="KW-0479">Metal-binding</keyword>
<keyword evidence="3 11" id="KW-0227">DNA damage</keyword>
<evidence type="ECO:0000256" key="4">
    <source>
        <dbReference type="ARBA" id="ARBA00022771"/>
    </source>
</evidence>
<dbReference type="EMBL" id="FXTO01000002">
    <property type="protein sequence ID" value="SMO43698.1"/>
    <property type="molecule type" value="Genomic_DNA"/>
</dbReference>
<dbReference type="SUPFAM" id="SSF52540">
    <property type="entry name" value="P-loop containing nucleoside triphosphate hydrolases"/>
    <property type="match status" value="1"/>
</dbReference>
<dbReference type="Proteomes" id="UP000316030">
    <property type="component" value="Unassembled WGS sequence"/>
</dbReference>
<name>A0A521B9B0_9RHOB</name>
<dbReference type="InterPro" id="IPR041166">
    <property type="entry name" value="Rubredoxin_2"/>
</dbReference>
<evidence type="ECO:0000256" key="2">
    <source>
        <dbReference type="ARBA" id="ARBA00022741"/>
    </source>
</evidence>
<evidence type="ECO:0000256" key="1">
    <source>
        <dbReference type="ARBA" id="ARBA00022723"/>
    </source>
</evidence>
<dbReference type="GO" id="GO:0005829">
    <property type="term" value="C:cytosol"/>
    <property type="evidence" value="ECO:0007669"/>
    <property type="project" value="TreeGrafter"/>
</dbReference>
<dbReference type="GO" id="GO:0008270">
    <property type="term" value="F:zinc ion binding"/>
    <property type="evidence" value="ECO:0007669"/>
    <property type="project" value="UniProtKB-KW"/>
</dbReference>
<dbReference type="InterPro" id="IPR014721">
    <property type="entry name" value="Ribsml_uS5_D2-typ_fold_subgr"/>
</dbReference>